<evidence type="ECO:0000313" key="2">
    <source>
        <dbReference type="Proteomes" id="UP001420932"/>
    </source>
</evidence>
<accession>A0AAP0HRJ0</accession>
<keyword evidence="2" id="KW-1185">Reference proteome</keyword>
<proteinExistence type="predicted"/>
<gene>
    <name evidence="1" type="ORF">Syun_025728</name>
</gene>
<name>A0AAP0HRJ0_9MAGN</name>
<organism evidence="1 2">
    <name type="scientific">Stephania yunnanensis</name>
    <dbReference type="NCBI Taxonomy" id="152371"/>
    <lineage>
        <taxon>Eukaryota</taxon>
        <taxon>Viridiplantae</taxon>
        <taxon>Streptophyta</taxon>
        <taxon>Embryophyta</taxon>
        <taxon>Tracheophyta</taxon>
        <taxon>Spermatophyta</taxon>
        <taxon>Magnoliopsida</taxon>
        <taxon>Ranunculales</taxon>
        <taxon>Menispermaceae</taxon>
        <taxon>Menispermoideae</taxon>
        <taxon>Cissampelideae</taxon>
        <taxon>Stephania</taxon>
    </lineage>
</organism>
<protein>
    <submittedName>
        <fullName evidence="1">Uncharacterized protein</fullName>
    </submittedName>
</protein>
<dbReference type="AlphaFoldDB" id="A0AAP0HRJ0"/>
<sequence length="49" mass="5397">MQPLKFQLGIKGDSSRVDACVRKTKIKGRKVIIKASESDATACGQRHHC</sequence>
<dbReference type="EMBL" id="JBBNAF010000011">
    <property type="protein sequence ID" value="KAK9098683.1"/>
    <property type="molecule type" value="Genomic_DNA"/>
</dbReference>
<evidence type="ECO:0000313" key="1">
    <source>
        <dbReference type="EMBL" id="KAK9098683.1"/>
    </source>
</evidence>
<dbReference type="Proteomes" id="UP001420932">
    <property type="component" value="Unassembled WGS sequence"/>
</dbReference>
<comment type="caution">
    <text evidence="1">The sequence shown here is derived from an EMBL/GenBank/DDBJ whole genome shotgun (WGS) entry which is preliminary data.</text>
</comment>
<reference evidence="1 2" key="1">
    <citation type="submission" date="2024-01" db="EMBL/GenBank/DDBJ databases">
        <title>Genome assemblies of Stephania.</title>
        <authorList>
            <person name="Yang L."/>
        </authorList>
    </citation>
    <scope>NUCLEOTIDE SEQUENCE [LARGE SCALE GENOMIC DNA]</scope>
    <source>
        <strain evidence="1">YNDBR</strain>
        <tissue evidence="1">Leaf</tissue>
    </source>
</reference>